<feature type="transmembrane region" description="Helical" evidence="6">
    <location>
        <begin position="74"/>
        <end position="95"/>
    </location>
</feature>
<feature type="transmembrane region" description="Helical" evidence="6">
    <location>
        <begin position="232"/>
        <end position="251"/>
    </location>
</feature>
<name>A0AAD6UB41_9AGAR</name>
<feature type="transmembrane region" description="Helical" evidence="6">
    <location>
        <begin position="521"/>
        <end position="541"/>
    </location>
</feature>
<feature type="transmembrane region" description="Helical" evidence="6">
    <location>
        <begin position="142"/>
        <end position="159"/>
    </location>
</feature>
<dbReference type="GO" id="GO:0022857">
    <property type="term" value="F:transmembrane transporter activity"/>
    <property type="evidence" value="ECO:0007669"/>
    <property type="project" value="InterPro"/>
</dbReference>
<feature type="transmembrane region" description="Helical" evidence="6">
    <location>
        <begin position="171"/>
        <end position="189"/>
    </location>
</feature>
<evidence type="ECO:0000256" key="4">
    <source>
        <dbReference type="ARBA" id="ARBA00023136"/>
    </source>
</evidence>
<feature type="transmembrane region" description="Helical" evidence="6">
    <location>
        <begin position="115"/>
        <end position="135"/>
    </location>
</feature>
<evidence type="ECO:0000256" key="3">
    <source>
        <dbReference type="ARBA" id="ARBA00022989"/>
    </source>
</evidence>
<dbReference type="InterPro" id="IPR011701">
    <property type="entry name" value="MFS"/>
</dbReference>
<dbReference type="Pfam" id="PF07690">
    <property type="entry name" value="MFS_1"/>
    <property type="match status" value="1"/>
</dbReference>
<organism evidence="8 9">
    <name type="scientific">Mycena belliarum</name>
    <dbReference type="NCBI Taxonomy" id="1033014"/>
    <lineage>
        <taxon>Eukaryota</taxon>
        <taxon>Fungi</taxon>
        <taxon>Dikarya</taxon>
        <taxon>Basidiomycota</taxon>
        <taxon>Agaricomycotina</taxon>
        <taxon>Agaricomycetes</taxon>
        <taxon>Agaricomycetidae</taxon>
        <taxon>Agaricales</taxon>
        <taxon>Marasmiineae</taxon>
        <taxon>Mycenaceae</taxon>
        <taxon>Mycena</taxon>
    </lineage>
</organism>
<keyword evidence="9" id="KW-1185">Reference proteome</keyword>
<dbReference type="PANTHER" id="PTHR23502:SF20">
    <property type="entry name" value="TRANSPORTER, PUTATIVE (AFU_ORTHOLOGUE AFUA_6G13880)-RELATED"/>
    <property type="match status" value="1"/>
</dbReference>
<evidence type="ECO:0000256" key="6">
    <source>
        <dbReference type="SAM" id="Phobius"/>
    </source>
</evidence>
<dbReference type="EMBL" id="JARJCN010000011">
    <property type="protein sequence ID" value="KAJ7096587.1"/>
    <property type="molecule type" value="Genomic_DNA"/>
</dbReference>
<evidence type="ECO:0000256" key="2">
    <source>
        <dbReference type="ARBA" id="ARBA00022692"/>
    </source>
</evidence>
<gene>
    <name evidence="8" type="ORF">B0H15DRAFT_825671</name>
</gene>
<dbReference type="Proteomes" id="UP001222325">
    <property type="component" value="Unassembled WGS sequence"/>
</dbReference>
<dbReference type="InterPro" id="IPR020846">
    <property type="entry name" value="MFS_dom"/>
</dbReference>
<keyword evidence="4 6" id="KW-0472">Membrane</keyword>
<dbReference type="PANTHER" id="PTHR23502">
    <property type="entry name" value="MAJOR FACILITATOR SUPERFAMILY"/>
    <property type="match status" value="1"/>
</dbReference>
<feature type="transmembrane region" description="Helical" evidence="6">
    <location>
        <begin position="201"/>
        <end position="220"/>
    </location>
</feature>
<feature type="domain" description="Major facilitator superfamily (MFS) profile" evidence="7">
    <location>
        <begin position="75"/>
        <end position="543"/>
    </location>
</feature>
<keyword evidence="2 6" id="KW-0812">Transmembrane</keyword>
<proteinExistence type="predicted"/>
<reference evidence="8" key="1">
    <citation type="submission" date="2023-03" db="EMBL/GenBank/DDBJ databases">
        <title>Massive genome expansion in bonnet fungi (Mycena s.s.) driven by repeated elements and novel gene families across ecological guilds.</title>
        <authorList>
            <consortium name="Lawrence Berkeley National Laboratory"/>
            <person name="Harder C.B."/>
            <person name="Miyauchi S."/>
            <person name="Viragh M."/>
            <person name="Kuo A."/>
            <person name="Thoen E."/>
            <person name="Andreopoulos B."/>
            <person name="Lu D."/>
            <person name="Skrede I."/>
            <person name="Drula E."/>
            <person name="Henrissat B."/>
            <person name="Morin E."/>
            <person name="Kohler A."/>
            <person name="Barry K."/>
            <person name="LaButti K."/>
            <person name="Morin E."/>
            <person name="Salamov A."/>
            <person name="Lipzen A."/>
            <person name="Mereny Z."/>
            <person name="Hegedus B."/>
            <person name="Baldrian P."/>
            <person name="Stursova M."/>
            <person name="Weitz H."/>
            <person name="Taylor A."/>
            <person name="Grigoriev I.V."/>
            <person name="Nagy L.G."/>
            <person name="Martin F."/>
            <person name="Kauserud H."/>
        </authorList>
    </citation>
    <scope>NUCLEOTIDE SEQUENCE</scope>
    <source>
        <strain evidence="8">CBHHK173m</strain>
    </source>
</reference>
<feature type="transmembrane region" description="Helical" evidence="6">
    <location>
        <begin position="453"/>
        <end position="478"/>
    </location>
</feature>
<dbReference type="SUPFAM" id="SSF103473">
    <property type="entry name" value="MFS general substrate transporter"/>
    <property type="match status" value="1"/>
</dbReference>
<accession>A0AAD6UB41</accession>
<dbReference type="AlphaFoldDB" id="A0AAD6UB41"/>
<dbReference type="GO" id="GO:0005886">
    <property type="term" value="C:plasma membrane"/>
    <property type="evidence" value="ECO:0007669"/>
    <property type="project" value="TreeGrafter"/>
</dbReference>
<keyword evidence="3 6" id="KW-1133">Transmembrane helix</keyword>
<feature type="transmembrane region" description="Helical" evidence="6">
    <location>
        <begin position="383"/>
        <end position="405"/>
    </location>
</feature>
<dbReference type="Gene3D" id="1.20.1250.20">
    <property type="entry name" value="MFS general substrate transporter like domains"/>
    <property type="match status" value="1"/>
</dbReference>
<comment type="caution">
    <text evidence="8">The sequence shown here is derived from an EMBL/GenBank/DDBJ whole genome shotgun (WGS) entry which is preliminary data.</text>
</comment>
<evidence type="ECO:0000256" key="1">
    <source>
        <dbReference type="ARBA" id="ARBA00004141"/>
    </source>
</evidence>
<evidence type="ECO:0000256" key="5">
    <source>
        <dbReference type="SAM" id="MobiDB-lite"/>
    </source>
</evidence>
<feature type="transmembrane region" description="Helical" evidence="6">
    <location>
        <begin position="345"/>
        <end position="371"/>
    </location>
</feature>
<feature type="region of interest" description="Disordered" evidence="5">
    <location>
        <begin position="268"/>
        <end position="306"/>
    </location>
</feature>
<dbReference type="InterPro" id="IPR036259">
    <property type="entry name" value="MFS_trans_sf"/>
</dbReference>
<evidence type="ECO:0000313" key="8">
    <source>
        <dbReference type="EMBL" id="KAJ7096587.1"/>
    </source>
</evidence>
<sequence>MGCGVLEDTKLAHVPGTTLFSDDPNATAYAAYDGIDINTLQHATGKYKDIILVPQPSRVDLNDPLLWPTWKKHLFFLILIYGTVLVGAVGPLVAADQTHIASLFGVGPGTFARVYSSYFVLVLGAATVVLQVGSVKFGKRPIYLVTSLLLCVSTIWASYATSLGSFAGARVIMGIAAAPLEFLVGASINDIYHVHERSIPVAVWNLALINGINITPIITGQILHKPHLGFRWAFRFFAIAVGVLCIAQLLFMPETTFFREAVVPRTKTEASSNNGSEGEKATVEPASSSEGEKVTVDGDAEGGSPPMTPLRGYVSSLKVWNGVYKTADSPLTLLMRPMVMLFTPIVFWGGLIYGLGITLLVLFAVSVSIIFSSPPYNFSSASVGLTYIGPLIAAFIGTLLAGPLTGYSARILSKRNQGIFEPEFKLLPVVLYAIFGTMGFVGFGMSLSRGLPWIAPVMFTSIANFGIVMGSTAAISYVIDSHRHTSDAALGSLIVHKNVWSFGLTWNLVDQILEFGPQKVFSVVAGVLAVTCVLTIPMYIFGKRTRSFVHRHIKFSEEEESTAVGH</sequence>
<feature type="transmembrane region" description="Helical" evidence="6">
    <location>
        <begin position="426"/>
        <end position="447"/>
    </location>
</feature>
<dbReference type="PROSITE" id="PS50850">
    <property type="entry name" value="MFS"/>
    <property type="match status" value="1"/>
</dbReference>
<comment type="subcellular location">
    <subcellularLocation>
        <location evidence="1">Membrane</location>
        <topology evidence="1">Multi-pass membrane protein</topology>
    </subcellularLocation>
</comment>
<evidence type="ECO:0000259" key="7">
    <source>
        <dbReference type="PROSITE" id="PS50850"/>
    </source>
</evidence>
<protein>
    <submittedName>
        <fullName evidence="8">MFS general substrate transporter</fullName>
    </submittedName>
</protein>
<evidence type="ECO:0000313" key="9">
    <source>
        <dbReference type="Proteomes" id="UP001222325"/>
    </source>
</evidence>